<dbReference type="Proteomes" id="UP000828251">
    <property type="component" value="Unassembled WGS sequence"/>
</dbReference>
<dbReference type="EMBL" id="JAIQCV010000002">
    <property type="protein sequence ID" value="KAH1122363.1"/>
    <property type="molecule type" value="Genomic_DNA"/>
</dbReference>
<evidence type="ECO:0000313" key="2">
    <source>
        <dbReference type="Proteomes" id="UP000828251"/>
    </source>
</evidence>
<sequence length="112" mass="12815">MAIPYINKQVKTIDYRDRGTLKITKLGQNRVGVATRCPYVTTPCPKLEVRENHLDVTTQHLCVATQRTIYSGFQNFMVCHDIKPRCHENGNLLKMSRLGTPASRHRCNFLQG</sequence>
<dbReference type="AlphaFoldDB" id="A0A9D3WFE8"/>
<evidence type="ECO:0000313" key="1">
    <source>
        <dbReference type="EMBL" id="KAH1122363.1"/>
    </source>
</evidence>
<gene>
    <name evidence="1" type="ORF">J1N35_005523</name>
</gene>
<name>A0A9D3WFE8_9ROSI</name>
<accession>A0A9D3WFE8</accession>
<protein>
    <submittedName>
        <fullName evidence="1">Uncharacterized protein</fullName>
    </submittedName>
</protein>
<keyword evidence="2" id="KW-1185">Reference proteome</keyword>
<organism evidence="1 2">
    <name type="scientific">Gossypium stocksii</name>
    <dbReference type="NCBI Taxonomy" id="47602"/>
    <lineage>
        <taxon>Eukaryota</taxon>
        <taxon>Viridiplantae</taxon>
        <taxon>Streptophyta</taxon>
        <taxon>Embryophyta</taxon>
        <taxon>Tracheophyta</taxon>
        <taxon>Spermatophyta</taxon>
        <taxon>Magnoliopsida</taxon>
        <taxon>eudicotyledons</taxon>
        <taxon>Gunneridae</taxon>
        <taxon>Pentapetalae</taxon>
        <taxon>rosids</taxon>
        <taxon>malvids</taxon>
        <taxon>Malvales</taxon>
        <taxon>Malvaceae</taxon>
        <taxon>Malvoideae</taxon>
        <taxon>Gossypium</taxon>
    </lineage>
</organism>
<reference evidence="1 2" key="1">
    <citation type="journal article" date="2021" name="Plant Biotechnol. J.">
        <title>Multi-omics assisted identification of the key and species-specific regulatory components of drought-tolerant mechanisms in Gossypium stocksii.</title>
        <authorList>
            <person name="Yu D."/>
            <person name="Ke L."/>
            <person name="Zhang D."/>
            <person name="Wu Y."/>
            <person name="Sun Y."/>
            <person name="Mei J."/>
            <person name="Sun J."/>
            <person name="Sun Y."/>
        </authorList>
    </citation>
    <scope>NUCLEOTIDE SEQUENCE [LARGE SCALE GENOMIC DNA]</scope>
    <source>
        <strain evidence="2">cv. E1</strain>
        <tissue evidence="1">Leaf</tissue>
    </source>
</reference>
<proteinExistence type="predicted"/>
<comment type="caution">
    <text evidence="1">The sequence shown here is derived from an EMBL/GenBank/DDBJ whole genome shotgun (WGS) entry which is preliminary data.</text>
</comment>